<comment type="caution">
    <text evidence="3">The sequence shown here is derived from an EMBL/GenBank/DDBJ whole genome shotgun (WGS) entry which is preliminary data.</text>
</comment>
<protein>
    <recommendedName>
        <fullName evidence="2">HTH cro/C1-type domain-containing protein</fullName>
    </recommendedName>
</protein>
<dbReference type="PANTHER" id="PTHR46558">
    <property type="entry name" value="TRACRIPTIONAL REGULATORY PROTEIN-RELATED-RELATED"/>
    <property type="match status" value="1"/>
</dbReference>
<proteinExistence type="predicted"/>
<dbReference type="SUPFAM" id="SSF47413">
    <property type="entry name" value="lambda repressor-like DNA-binding domains"/>
    <property type="match status" value="1"/>
</dbReference>
<dbReference type="SMART" id="SM00530">
    <property type="entry name" value="HTH_XRE"/>
    <property type="match status" value="1"/>
</dbReference>
<dbReference type="Pfam" id="PF07238">
    <property type="entry name" value="PilZ"/>
    <property type="match status" value="1"/>
</dbReference>
<dbReference type="GO" id="GO:0035438">
    <property type="term" value="F:cyclic-di-GMP binding"/>
    <property type="evidence" value="ECO:0007669"/>
    <property type="project" value="InterPro"/>
</dbReference>
<dbReference type="Pfam" id="PF13560">
    <property type="entry name" value="HTH_31"/>
    <property type="match status" value="1"/>
</dbReference>
<dbReference type="GO" id="GO:0003677">
    <property type="term" value="F:DNA binding"/>
    <property type="evidence" value="ECO:0007669"/>
    <property type="project" value="UniProtKB-KW"/>
</dbReference>
<dbReference type="AlphaFoldDB" id="U2YJ55"/>
<dbReference type="Proteomes" id="UP000016568">
    <property type="component" value="Unassembled WGS sequence"/>
</dbReference>
<dbReference type="CDD" id="cd00093">
    <property type="entry name" value="HTH_XRE"/>
    <property type="match status" value="1"/>
</dbReference>
<keyword evidence="4" id="KW-1185">Reference proteome</keyword>
<name>U2YJ55_9SPHN</name>
<evidence type="ECO:0000313" key="3">
    <source>
        <dbReference type="EMBL" id="GAD48425.1"/>
    </source>
</evidence>
<dbReference type="InterPro" id="IPR009875">
    <property type="entry name" value="PilZ_domain"/>
</dbReference>
<dbReference type="KEGG" id="ntd:EGO55_02095"/>
<organism evidence="3 4">
    <name type="scientific">Caenibius tardaugens NBRC 16725</name>
    <dbReference type="NCBI Taxonomy" id="1219035"/>
    <lineage>
        <taxon>Bacteria</taxon>
        <taxon>Pseudomonadati</taxon>
        <taxon>Pseudomonadota</taxon>
        <taxon>Alphaproteobacteria</taxon>
        <taxon>Sphingomonadales</taxon>
        <taxon>Erythrobacteraceae</taxon>
        <taxon>Caenibius</taxon>
    </lineage>
</organism>
<dbReference type="EMBL" id="BASZ01000002">
    <property type="protein sequence ID" value="GAD48425.1"/>
    <property type="molecule type" value="Genomic_DNA"/>
</dbReference>
<feature type="domain" description="HTH cro/C1-type" evidence="2">
    <location>
        <begin position="135"/>
        <end position="189"/>
    </location>
</feature>
<sequence>MANKAHSEDLLQSVIARAPRRAVKLDVRGAGMRGGSAFMTLYNISETGLLLHSEAALDVDDIISIDLPEAGGVQASVIWRSGGLIGCQFATPIGKNVLSAVALRSAVPDVERDGNRPMDAVPASVSGDESFGGRLHRLRKEKGLTQGQIATLLGVSKPTVWAWEQGRARPVESRLDALAQVLSVDRSTLMAEPDMSVLGELLTRSKEQIAQAFGTRPDNVRIMIEL</sequence>
<dbReference type="InterPro" id="IPR010982">
    <property type="entry name" value="Lambda_DNA-bd_dom_sf"/>
</dbReference>
<dbReference type="InterPro" id="IPR001387">
    <property type="entry name" value="Cro/C1-type_HTH"/>
</dbReference>
<keyword evidence="1" id="KW-0238">DNA-binding</keyword>
<evidence type="ECO:0000259" key="2">
    <source>
        <dbReference type="PROSITE" id="PS50943"/>
    </source>
</evidence>
<accession>U2YJ55</accession>
<evidence type="ECO:0000256" key="1">
    <source>
        <dbReference type="ARBA" id="ARBA00023125"/>
    </source>
</evidence>
<dbReference type="PROSITE" id="PS50943">
    <property type="entry name" value="HTH_CROC1"/>
    <property type="match status" value="1"/>
</dbReference>
<dbReference type="OrthoDB" id="9795572at2"/>
<gene>
    <name evidence="3" type="ORF">NT2_02_05090</name>
</gene>
<reference evidence="3 4" key="1">
    <citation type="submission" date="2013-09" db="EMBL/GenBank/DDBJ databases">
        <title>Whole genome shotgun sequence of Novosphingobium tardaugens NBRC 16725.</title>
        <authorList>
            <person name="Isaki S."/>
            <person name="Hosoyama A."/>
            <person name="Tsuchikane K."/>
            <person name="Katsumata H."/>
            <person name="Ando Y."/>
            <person name="Yamazaki S."/>
            <person name="Fujita N."/>
        </authorList>
    </citation>
    <scope>NUCLEOTIDE SEQUENCE [LARGE SCALE GENOMIC DNA]</scope>
    <source>
        <strain evidence="3 4">NBRC 16725</strain>
    </source>
</reference>
<dbReference type="Gene3D" id="1.10.260.40">
    <property type="entry name" value="lambda repressor-like DNA-binding domains"/>
    <property type="match status" value="1"/>
</dbReference>
<evidence type="ECO:0000313" key="4">
    <source>
        <dbReference type="Proteomes" id="UP000016568"/>
    </source>
</evidence>
<dbReference type="eggNOG" id="COG1396">
    <property type="taxonomic scope" value="Bacteria"/>
</dbReference>
<dbReference type="RefSeq" id="WP_021689332.1">
    <property type="nucleotide sequence ID" value="NZ_BASZ01000002.1"/>
</dbReference>
<dbReference type="PANTHER" id="PTHR46558:SF11">
    <property type="entry name" value="HTH-TYPE TRANSCRIPTIONAL REGULATOR XRE"/>
    <property type="match status" value="1"/>
</dbReference>